<feature type="transmembrane region" description="Helical" evidence="8">
    <location>
        <begin position="137"/>
        <end position="155"/>
    </location>
</feature>
<keyword evidence="4 8" id="KW-0812">Transmembrane</keyword>
<keyword evidence="3 7" id="KW-0813">Transport</keyword>
<dbReference type="OrthoDB" id="6612291at2759"/>
<dbReference type="PROSITE" id="PS50850">
    <property type="entry name" value="MFS"/>
    <property type="match status" value="1"/>
</dbReference>
<dbReference type="CDD" id="cd17356">
    <property type="entry name" value="MFS_HXT"/>
    <property type="match status" value="1"/>
</dbReference>
<evidence type="ECO:0000256" key="5">
    <source>
        <dbReference type="ARBA" id="ARBA00022989"/>
    </source>
</evidence>
<keyword evidence="5 8" id="KW-1133">Transmembrane helix</keyword>
<dbReference type="InterPro" id="IPR003663">
    <property type="entry name" value="Sugar/inositol_transpt"/>
</dbReference>
<evidence type="ECO:0000256" key="8">
    <source>
        <dbReference type="SAM" id="Phobius"/>
    </source>
</evidence>
<dbReference type="InterPro" id="IPR036259">
    <property type="entry name" value="MFS_trans_sf"/>
</dbReference>
<evidence type="ECO:0000313" key="10">
    <source>
        <dbReference type="EMBL" id="KAJ2005671.1"/>
    </source>
</evidence>
<evidence type="ECO:0000256" key="6">
    <source>
        <dbReference type="ARBA" id="ARBA00023136"/>
    </source>
</evidence>
<dbReference type="GO" id="GO:0016020">
    <property type="term" value="C:membrane"/>
    <property type="evidence" value="ECO:0007669"/>
    <property type="project" value="UniProtKB-SubCell"/>
</dbReference>
<dbReference type="InterPro" id="IPR020846">
    <property type="entry name" value="MFS_dom"/>
</dbReference>
<keyword evidence="11" id="KW-1185">Reference proteome</keyword>
<evidence type="ECO:0000256" key="2">
    <source>
        <dbReference type="ARBA" id="ARBA00010992"/>
    </source>
</evidence>
<dbReference type="InterPro" id="IPR005829">
    <property type="entry name" value="Sugar_transporter_CS"/>
</dbReference>
<dbReference type="PANTHER" id="PTHR48022">
    <property type="entry name" value="PLASTIDIC GLUCOSE TRANSPORTER 4"/>
    <property type="match status" value="1"/>
</dbReference>
<feature type="transmembrane region" description="Helical" evidence="8">
    <location>
        <begin position="48"/>
        <end position="71"/>
    </location>
</feature>
<dbReference type="PROSITE" id="PS00216">
    <property type="entry name" value="SUGAR_TRANSPORT_1"/>
    <property type="match status" value="1"/>
</dbReference>
<comment type="subcellular location">
    <subcellularLocation>
        <location evidence="1">Membrane</location>
        <topology evidence="1">Multi-pass membrane protein</topology>
    </subcellularLocation>
</comment>
<comment type="similarity">
    <text evidence="2 7">Belongs to the major facilitator superfamily. Sugar transporter (TC 2.A.1.1) family.</text>
</comment>
<dbReference type="PANTHER" id="PTHR48022:SF2">
    <property type="entry name" value="PLASTIDIC GLUCOSE TRANSPORTER 4"/>
    <property type="match status" value="1"/>
</dbReference>
<name>A0A9W8EG87_9FUNG</name>
<dbReference type="SUPFAM" id="SSF103473">
    <property type="entry name" value="MFS general substrate transporter"/>
    <property type="match status" value="1"/>
</dbReference>
<dbReference type="PROSITE" id="PS00217">
    <property type="entry name" value="SUGAR_TRANSPORT_2"/>
    <property type="match status" value="1"/>
</dbReference>
<dbReference type="PRINTS" id="PR00171">
    <property type="entry name" value="SUGRTRNSPORT"/>
</dbReference>
<gene>
    <name evidence="10" type="ORF">H4R26_001832</name>
</gene>
<feature type="transmembrane region" description="Helical" evidence="8">
    <location>
        <begin position="7"/>
        <end position="28"/>
    </location>
</feature>
<evidence type="ECO:0000313" key="11">
    <source>
        <dbReference type="Proteomes" id="UP001150907"/>
    </source>
</evidence>
<feature type="transmembrane region" description="Helical" evidence="8">
    <location>
        <begin position="257"/>
        <end position="283"/>
    </location>
</feature>
<proteinExistence type="inferred from homology"/>
<feature type="transmembrane region" description="Helical" evidence="8">
    <location>
        <begin position="410"/>
        <end position="427"/>
    </location>
</feature>
<feature type="transmembrane region" description="Helical" evidence="8">
    <location>
        <begin position="433"/>
        <end position="453"/>
    </location>
</feature>
<evidence type="ECO:0000256" key="7">
    <source>
        <dbReference type="RuleBase" id="RU003346"/>
    </source>
</evidence>
<evidence type="ECO:0000256" key="3">
    <source>
        <dbReference type="ARBA" id="ARBA00022448"/>
    </source>
</evidence>
<dbReference type="EMBL" id="JANBQF010000090">
    <property type="protein sequence ID" value="KAJ2005671.1"/>
    <property type="molecule type" value="Genomic_DNA"/>
</dbReference>
<feature type="transmembrane region" description="Helical" evidence="8">
    <location>
        <begin position="325"/>
        <end position="346"/>
    </location>
</feature>
<accession>A0A9W8EG87</accession>
<evidence type="ECO:0000256" key="1">
    <source>
        <dbReference type="ARBA" id="ARBA00004141"/>
    </source>
</evidence>
<keyword evidence="6 8" id="KW-0472">Membrane</keyword>
<dbReference type="InterPro" id="IPR005828">
    <property type="entry name" value="MFS_sugar_transport-like"/>
</dbReference>
<comment type="caution">
    <text evidence="10">The sequence shown here is derived from an EMBL/GenBank/DDBJ whole genome shotgun (WGS) entry which is preliminary data.</text>
</comment>
<dbReference type="Gene3D" id="1.20.1250.20">
    <property type="entry name" value="MFS general substrate transporter like domains"/>
    <property type="match status" value="1"/>
</dbReference>
<dbReference type="AlphaFoldDB" id="A0A9W8EG87"/>
<dbReference type="Proteomes" id="UP001150907">
    <property type="component" value="Unassembled WGS sequence"/>
</dbReference>
<evidence type="ECO:0000259" key="9">
    <source>
        <dbReference type="PROSITE" id="PS50850"/>
    </source>
</evidence>
<dbReference type="NCBIfam" id="TIGR00879">
    <property type="entry name" value="SP"/>
    <property type="match status" value="1"/>
</dbReference>
<feature type="transmembrane region" description="Helical" evidence="8">
    <location>
        <begin position="295"/>
        <end position="316"/>
    </location>
</feature>
<sequence length="502" mass="55798">MGRDTQTYLVGGVAAIGGFLFGFDTGLISSILEMDYWKSYFHNPGSVGVGVIVSLLTAGCFVGSLCAGWLADRYSRKKSIMAACVVFTLGAAIQCGSRNRAMLIIGRFIAGLGVGVLSMTVPVFQSEMSPSHIRGRLVSLQQWAITWGILVAFWIDYGCHFIKSDAAWRIPMGIQIVPAIILFVSMFFMPYSPRWLIDNDRFDEAQQVLARLRSGGDIYAPQVIEELEDIKEAVRVERETAVRSYAELLRFPIRRRIILGVVIQALQQLTGINVSMYFATSIFKQSGLSGDNAPLLAQGVNGVVNMLATIPAILWVDRWGRRKTLMLGSLGCGVTYFVQAVTTAATQRKTYDADGSLNLNIPHGPSYLIVVMMYLFVASFAMSWGPVAWIYPSEMFPMHIRSKANSITTAANWLLNFVIGLVSPILIKKITWGLDLIFAVIMFASIVIIYLFYPETKNRSLEDMEVIFTGSPWAHKDRKRIDEYDAARANQVDVDIKQSKVE</sequence>
<feature type="transmembrane region" description="Helical" evidence="8">
    <location>
        <begin position="103"/>
        <end position="125"/>
    </location>
</feature>
<feature type="transmembrane region" description="Helical" evidence="8">
    <location>
        <begin position="366"/>
        <end position="389"/>
    </location>
</feature>
<organism evidence="10 11">
    <name type="scientific">Coemansia thaxteri</name>
    <dbReference type="NCBI Taxonomy" id="2663907"/>
    <lineage>
        <taxon>Eukaryota</taxon>
        <taxon>Fungi</taxon>
        <taxon>Fungi incertae sedis</taxon>
        <taxon>Zoopagomycota</taxon>
        <taxon>Kickxellomycotina</taxon>
        <taxon>Kickxellomycetes</taxon>
        <taxon>Kickxellales</taxon>
        <taxon>Kickxellaceae</taxon>
        <taxon>Coemansia</taxon>
    </lineage>
</organism>
<reference evidence="10" key="1">
    <citation type="submission" date="2022-07" db="EMBL/GenBank/DDBJ databases">
        <title>Phylogenomic reconstructions and comparative analyses of Kickxellomycotina fungi.</title>
        <authorList>
            <person name="Reynolds N.K."/>
            <person name="Stajich J.E."/>
            <person name="Barry K."/>
            <person name="Grigoriev I.V."/>
            <person name="Crous P."/>
            <person name="Smith M.E."/>
        </authorList>
    </citation>
    <scope>NUCLEOTIDE SEQUENCE</scope>
    <source>
        <strain evidence="10">IMI 214461</strain>
    </source>
</reference>
<evidence type="ECO:0000256" key="4">
    <source>
        <dbReference type="ARBA" id="ARBA00022692"/>
    </source>
</evidence>
<dbReference type="GO" id="GO:0005351">
    <property type="term" value="F:carbohydrate:proton symporter activity"/>
    <property type="evidence" value="ECO:0007669"/>
    <property type="project" value="TreeGrafter"/>
</dbReference>
<protein>
    <recommendedName>
        <fullName evidence="9">Major facilitator superfamily (MFS) profile domain-containing protein</fullName>
    </recommendedName>
</protein>
<dbReference type="FunFam" id="1.20.1250.20:FF:000026">
    <property type="entry name" value="MFS quinate transporter QutD"/>
    <property type="match status" value="1"/>
</dbReference>
<feature type="domain" description="Major facilitator superfamily (MFS) profile" evidence="9">
    <location>
        <begin position="10"/>
        <end position="457"/>
    </location>
</feature>
<dbReference type="InterPro" id="IPR050360">
    <property type="entry name" value="MFS_Sugar_Transporters"/>
</dbReference>
<dbReference type="Pfam" id="PF00083">
    <property type="entry name" value="Sugar_tr"/>
    <property type="match status" value="1"/>
</dbReference>